<feature type="binding site" evidence="8">
    <location>
        <begin position="65"/>
        <end position="72"/>
    </location>
    <ligand>
        <name>ATP</name>
        <dbReference type="ChEBI" id="CHEBI:30616"/>
    </ligand>
</feature>
<evidence type="ECO:0000256" key="3">
    <source>
        <dbReference type="ARBA" id="ARBA00022598"/>
    </source>
</evidence>
<protein>
    <recommendedName>
        <fullName evidence="8">Formate--tetrahydrofolate ligase</fullName>
        <ecNumber evidence="8">6.3.4.3</ecNumber>
    </recommendedName>
    <alternativeName>
        <fullName evidence="8">Formyltetrahydrofolate synthetase</fullName>
        <shortName evidence="8">FHS</shortName>
        <shortName evidence="8">FTHFS</shortName>
    </alternativeName>
</protein>
<evidence type="ECO:0000256" key="8">
    <source>
        <dbReference type="HAMAP-Rule" id="MF_01543"/>
    </source>
</evidence>
<evidence type="ECO:0000256" key="1">
    <source>
        <dbReference type="ARBA" id="ARBA00004777"/>
    </source>
</evidence>
<comment type="catalytic activity">
    <reaction evidence="6 8">
        <text>(6S)-5,6,7,8-tetrahydrofolate + formate + ATP = (6R)-10-formyltetrahydrofolate + ADP + phosphate</text>
        <dbReference type="Rhea" id="RHEA:20221"/>
        <dbReference type="ChEBI" id="CHEBI:15740"/>
        <dbReference type="ChEBI" id="CHEBI:30616"/>
        <dbReference type="ChEBI" id="CHEBI:43474"/>
        <dbReference type="ChEBI" id="CHEBI:57453"/>
        <dbReference type="ChEBI" id="CHEBI:195366"/>
        <dbReference type="ChEBI" id="CHEBI:456216"/>
        <dbReference type="EC" id="6.3.4.3"/>
    </reaction>
</comment>
<dbReference type="PROSITE" id="PS00721">
    <property type="entry name" value="FTHFS_1"/>
    <property type="match status" value="1"/>
</dbReference>
<dbReference type="PROSITE" id="PS00722">
    <property type="entry name" value="FTHFS_2"/>
    <property type="match status" value="1"/>
</dbReference>
<dbReference type="EC" id="6.3.4.3" evidence="8"/>
<dbReference type="Proteomes" id="UP000824988">
    <property type="component" value="Chromosome"/>
</dbReference>
<evidence type="ECO:0000256" key="5">
    <source>
        <dbReference type="ARBA" id="ARBA00022840"/>
    </source>
</evidence>
<dbReference type="EMBL" id="AP019782">
    <property type="protein sequence ID" value="BBL70474.1"/>
    <property type="molecule type" value="Genomic_DNA"/>
</dbReference>
<sequence>MSDIEIAQKATMLPIMDLAEQKLGVDRQHLDPYGHYKAKLCLDYVNSLGDKPDGKLILVTAISPTPAGEGKTTTTVGLGDALNRIGKKAVMCLREPSLGPCFGVKGGAAGGGYAQVVPMEDINLHFTGDFHAIGVAHNLLAALIDNHITQGNPLHIDPRRIQWKRVVDMNDRALRKVVIGMGGPGNGYVREDGYDIVVASEVMAILCLATDLKDLKERLGRIVIGYKADGKTPIYARDLKAHGAMAALLKDAIKPNLVQTLENNIAIIHGGPFANIAHGCNTVTATKTALKLADYVVTEAGFGADLGAEKFLDIKCRMAGLNPAAVVLVATVRALKFHGGVKKEDLNQENLAALEQGLANLERHVHNIREHYGLPCVVSINHFTFDTDAEIALLQKKCQELGVQAVVAKHWAQGGQGAEELARVVSGIVDNQPGKHSFVYGEDLSLWQKIEAIATKIYGAGAVTADPKVKSQLAAWNDEYGHYPICMAKTQMSFSTDPNAKGAPTGHTVHIREVRLANGAGFIVAIAGDMMTMPGLPKVPAAEHIDIDDNGRITGLF</sequence>
<dbReference type="Pfam" id="PF01268">
    <property type="entry name" value="FTHFS"/>
    <property type="match status" value="1"/>
</dbReference>
<keyword evidence="4 8" id="KW-0547">Nucleotide-binding</keyword>
<dbReference type="FunFam" id="3.10.410.10:FF:000001">
    <property type="entry name" value="Putative formate--tetrahydrofolate ligase"/>
    <property type="match status" value="1"/>
</dbReference>
<dbReference type="InterPro" id="IPR020628">
    <property type="entry name" value="Formate_THF_ligase_CS"/>
</dbReference>
<evidence type="ECO:0000256" key="2">
    <source>
        <dbReference type="ARBA" id="ARBA00022563"/>
    </source>
</evidence>
<keyword evidence="3 8" id="KW-0436">Ligase</keyword>
<dbReference type="HAMAP" id="MF_01543">
    <property type="entry name" value="FTHFS"/>
    <property type="match status" value="1"/>
</dbReference>
<organism evidence="9 10">
    <name type="scientific">Methylogaea oryzae</name>
    <dbReference type="NCBI Taxonomy" id="1295382"/>
    <lineage>
        <taxon>Bacteria</taxon>
        <taxon>Pseudomonadati</taxon>
        <taxon>Pseudomonadota</taxon>
        <taxon>Gammaproteobacteria</taxon>
        <taxon>Methylococcales</taxon>
        <taxon>Methylococcaceae</taxon>
        <taxon>Methylogaea</taxon>
    </lineage>
</organism>
<dbReference type="NCBIfam" id="NF010030">
    <property type="entry name" value="PRK13505.1"/>
    <property type="match status" value="1"/>
</dbReference>
<dbReference type="CDD" id="cd00477">
    <property type="entry name" value="FTHFS"/>
    <property type="match status" value="1"/>
</dbReference>
<gene>
    <name evidence="8 9" type="primary">fhs</name>
    <name evidence="9" type="ORF">MoryE10_10800</name>
</gene>
<dbReference type="RefSeq" id="WP_221048444.1">
    <property type="nucleotide sequence ID" value="NZ_AP019782.1"/>
</dbReference>
<dbReference type="GO" id="GO:0005524">
    <property type="term" value="F:ATP binding"/>
    <property type="evidence" value="ECO:0007669"/>
    <property type="project" value="UniProtKB-UniRule"/>
</dbReference>
<proteinExistence type="inferred from homology"/>
<comment type="similarity">
    <text evidence="7 8">Belongs to the formate--tetrahydrofolate ligase family.</text>
</comment>
<dbReference type="InterPro" id="IPR000559">
    <property type="entry name" value="Formate_THF_ligase"/>
</dbReference>
<dbReference type="FunFam" id="3.30.1510.10:FF:000001">
    <property type="entry name" value="Formate--tetrahydrofolate ligase"/>
    <property type="match status" value="1"/>
</dbReference>
<accession>A0A8D4VPV7</accession>
<evidence type="ECO:0000313" key="9">
    <source>
        <dbReference type="EMBL" id="BBL70474.1"/>
    </source>
</evidence>
<reference evidence="9" key="1">
    <citation type="submission" date="2019-06" db="EMBL/GenBank/DDBJ databases">
        <title>Complete genome sequence of Methylogaea oryzae strain JCM16910.</title>
        <authorList>
            <person name="Asakawa S."/>
        </authorList>
    </citation>
    <scope>NUCLEOTIDE SEQUENCE</scope>
    <source>
        <strain evidence="9">E10</strain>
    </source>
</reference>
<dbReference type="GO" id="GO:0035999">
    <property type="term" value="P:tetrahydrofolate interconversion"/>
    <property type="evidence" value="ECO:0007669"/>
    <property type="project" value="UniProtKB-UniRule"/>
</dbReference>
<dbReference type="UniPathway" id="UPA00193"/>
<dbReference type="GO" id="GO:0004329">
    <property type="term" value="F:formate-tetrahydrofolate ligase activity"/>
    <property type="evidence" value="ECO:0007669"/>
    <property type="project" value="UniProtKB-UniRule"/>
</dbReference>
<evidence type="ECO:0000313" key="10">
    <source>
        <dbReference type="Proteomes" id="UP000824988"/>
    </source>
</evidence>
<name>A0A8D4VPV7_9GAMM</name>
<comment type="pathway">
    <text evidence="1 8">One-carbon metabolism; tetrahydrofolate interconversion.</text>
</comment>
<evidence type="ECO:0000256" key="6">
    <source>
        <dbReference type="ARBA" id="ARBA00049033"/>
    </source>
</evidence>
<keyword evidence="10" id="KW-1185">Reference proteome</keyword>
<keyword evidence="5 8" id="KW-0067">ATP-binding</keyword>
<keyword evidence="2 8" id="KW-0554">One-carbon metabolism</keyword>
<evidence type="ECO:0000256" key="7">
    <source>
        <dbReference type="ARBA" id="ARBA00061363"/>
    </source>
</evidence>
<dbReference type="KEGG" id="moz:MoryE10_10800"/>
<evidence type="ECO:0000256" key="4">
    <source>
        <dbReference type="ARBA" id="ARBA00022741"/>
    </source>
</evidence>
<dbReference type="AlphaFoldDB" id="A0A8D4VPV7"/>